<feature type="region of interest" description="Disordered" evidence="1">
    <location>
        <begin position="219"/>
        <end position="266"/>
    </location>
</feature>
<dbReference type="Proteomes" id="UP001549920">
    <property type="component" value="Unassembled WGS sequence"/>
</dbReference>
<dbReference type="InterPro" id="IPR036875">
    <property type="entry name" value="Znf_CCHC_sf"/>
</dbReference>
<evidence type="ECO:0000313" key="4">
    <source>
        <dbReference type="Proteomes" id="UP001549920"/>
    </source>
</evidence>
<gene>
    <name evidence="3" type="ORF">ABMA27_008228</name>
</gene>
<dbReference type="InterPro" id="IPR005162">
    <property type="entry name" value="Retrotrans_gag_dom"/>
</dbReference>
<dbReference type="EMBL" id="JBEUOH010000022">
    <property type="protein sequence ID" value="KAL0867441.1"/>
    <property type="molecule type" value="Genomic_DNA"/>
</dbReference>
<evidence type="ECO:0000259" key="2">
    <source>
        <dbReference type="Pfam" id="PF03732"/>
    </source>
</evidence>
<name>A0ABR3HAI4_LOXSC</name>
<feature type="compositionally biased region" description="Polar residues" evidence="1">
    <location>
        <begin position="219"/>
        <end position="263"/>
    </location>
</feature>
<protein>
    <recommendedName>
        <fullName evidence="2">Retrotransposon gag domain-containing protein</fullName>
    </recommendedName>
</protein>
<evidence type="ECO:0000256" key="1">
    <source>
        <dbReference type="SAM" id="MobiDB-lite"/>
    </source>
</evidence>
<feature type="region of interest" description="Disordered" evidence="1">
    <location>
        <begin position="288"/>
        <end position="346"/>
    </location>
</feature>
<dbReference type="PANTHER" id="PTHR33223">
    <property type="entry name" value="CCHC-TYPE DOMAIN-CONTAINING PROTEIN"/>
    <property type="match status" value="1"/>
</dbReference>
<comment type="caution">
    <text evidence="3">The sequence shown here is derived from an EMBL/GenBank/DDBJ whole genome shotgun (WGS) entry which is preliminary data.</text>
</comment>
<feature type="compositionally biased region" description="Polar residues" evidence="1">
    <location>
        <begin position="11"/>
        <end position="28"/>
    </location>
</feature>
<accession>A0ABR3HAI4</accession>
<feature type="compositionally biased region" description="Low complexity" evidence="1">
    <location>
        <begin position="299"/>
        <end position="312"/>
    </location>
</feature>
<dbReference type="PANTHER" id="PTHR33223:SF6">
    <property type="entry name" value="CCHC-TYPE DOMAIN-CONTAINING PROTEIN"/>
    <property type="match status" value="1"/>
</dbReference>
<feature type="compositionally biased region" description="Polar residues" evidence="1">
    <location>
        <begin position="327"/>
        <end position="346"/>
    </location>
</feature>
<evidence type="ECO:0000313" key="3">
    <source>
        <dbReference type="EMBL" id="KAL0867441.1"/>
    </source>
</evidence>
<keyword evidence="4" id="KW-1185">Reference proteome</keyword>
<feature type="domain" description="Retrotransposon gag" evidence="2">
    <location>
        <begin position="98"/>
        <end position="151"/>
    </location>
</feature>
<organism evidence="3 4">
    <name type="scientific">Loxostege sticticalis</name>
    <name type="common">Beet webworm moth</name>
    <dbReference type="NCBI Taxonomy" id="481309"/>
    <lineage>
        <taxon>Eukaryota</taxon>
        <taxon>Metazoa</taxon>
        <taxon>Ecdysozoa</taxon>
        <taxon>Arthropoda</taxon>
        <taxon>Hexapoda</taxon>
        <taxon>Insecta</taxon>
        <taxon>Pterygota</taxon>
        <taxon>Neoptera</taxon>
        <taxon>Endopterygota</taxon>
        <taxon>Lepidoptera</taxon>
        <taxon>Glossata</taxon>
        <taxon>Ditrysia</taxon>
        <taxon>Pyraloidea</taxon>
        <taxon>Crambidae</taxon>
        <taxon>Pyraustinae</taxon>
        <taxon>Loxostege</taxon>
    </lineage>
</organism>
<reference evidence="3 4" key="1">
    <citation type="submission" date="2024-06" db="EMBL/GenBank/DDBJ databases">
        <title>A chromosome-level genome assembly of beet webworm, Loxostege sticticalis.</title>
        <authorList>
            <person name="Zhang Y."/>
        </authorList>
    </citation>
    <scope>NUCLEOTIDE SEQUENCE [LARGE SCALE GENOMIC DNA]</scope>
    <source>
        <strain evidence="3">AQ026</strain>
        <tissue evidence="3">Whole body</tissue>
    </source>
</reference>
<proteinExistence type="predicted"/>
<feature type="region of interest" description="Disordered" evidence="1">
    <location>
        <begin position="1"/>
        <end position="28"/>
    </location>
</feature>
<dbReference type="Pfam" id="PF03732">
    <property type="entry name" value="Retrotrans_gag"/>
    <property type="match status" value="1"/>
</dbReference>
<sequence>MSTPRDEPTAGPSTAPVSNPGPQTRSQTAEINQQFSEMELNILCKFINKFDGDREKLCPFLNNCRNAISLASPRQQDILLKYIISQLEGPAESACSIKIFENFQQLETFLKSQFGERKHYAALLSELQGCQQANNESVHEFALRIESCLSKLLTEINISIPTKKKGELAGRVAAMHDLATHTFVVGLLPKISTVVRCRDPETLNDAINFAVSEEKIQQTLNSRQNQTHNQGSNQKRFSQPQRSQTFPNTTYRTTNGETSSNSPVCRYCKTPGHTIDKCRKREYNNSRRFPIQSNNRFTNSQSQNSQPQFSQPRRVQFVEHSDEETSYNDQPESQDNSTSSQNNLNC</sequence>
<dbReference type="SUPFAM" id="SSF57756">
    <property type="entry name" value="Retrovirus zinc finger-like domains"/>
    <property type="match status" value="1"/>
</dbReference>